<dbReference type="SUPFAM" id="SSF52833">
    <property type="entry name" value="Thioredoxin-like"/>
    <property type="match status" value="1"/>
</dbReference>
<reference evidence="7 8" key="1">
    <citation type="journal article" date="2016" name="Genome Biol. Evol.">
        <title>Divergent and convergent evolution of fungal pathogenicity.</title>
        <authorList>
            <person name="Shang Y."/>
            <person name="Xiao G."/>
            <person name="Zheng P."/>
            <person name="Cen K."/>
            <person name="Zhan S."/>
            <person name="Wang C."/>
        </authorList>
    </citation>
    <scope>NUCLEOTIDE SEQUENCE [LARGE SCALE GENOMIC DNA]</scope>
    <source>
        <strain evidence="7 8">RCEF 2490</strain>
    </source>
</reference>
<evidence type="ECO:0000256" key="1">
    <source>
        <dbReference type="ARBA" id="ARBA00008140"/>
    </source>
</evidence>
<dbReference type="PANTHER" id="PTHR12378:SF7">
    <property type="entry name" value="DESUMOYLATING ISOPEPTIDASE 1"/>
    <property type="match status" value="1"/>
</dbReference>
<gene>
    <name evidence="7" type="ORF">AAL_02840</name>
</gene>
<dbReference type="SUPFAM" id="SSF48371">
    <property type="entry name" value="ARM repeat"/>
    <property type="match status" value="1"/>
</dbReference>
<protein>
    <submittedName>
        <fullName evidence="7">Thioredoxin</fullName>
    </submittedName>
</protein>
<dbReference type="PROSITE" id="PS51352">
    <property type="entry name" value="THIOREDOXIN_2"/>
    <property type="match status" value="1"/>
</dbReference>
<keyword evidence="2" id="KW-0645">Protease</keyword>
<organism evidence="7 8">
    <name type="scientific">Moelleriella libera RCEF 2490</name>
    <dbReference type="NCBI Taxonomy" id="1081109"/>
    <lineage>
        <taxon>Eukaryota</taxon>
        <taxon>Fungi</taxon>
        <taxon>Dikarya</taxon>
        <taxon>Ascomycota</taxon>
        <taxon>Pezizomycotina</taxon>
        <taxon>Sordariomycetes</taxon>
        <taxon>Hypocreomycetidae</taxon>
        <taxon>Hypocreales</taxon>
        <taxon>Clavicipitaceae</taxon>
        <taxon>Moelleriella</taxon>
    </lineage>
</organism>
<dbReference type="Gene3D" id="3.40.30.10">
    <property type="entry name" value="Glutaredoxin"/>
    <property type="match status" value="1"/>
</dbReference>
<feature type="domain" description="Thioredoxin" evidence="4">
    <location>
        <begin position="157"/>
        <end position="309"/>
    </location>
</feature>
<evidence type="ECO:0000259" key="6">
    <source>
        <dbReference type="PROSITE" id="PS51858"/>
    </source>
</evidence>
<comment type="caution">
    <text evidence="7">The sequence shown here is derived from an EMBL/GenBank/DDBJ whole genome shotgun (WGS) entry which is preliminary data.</text>
</comment>
<dbReference type="PROSITE" id="PS51858">
    <property type="entry name" value="PPPDE"/>
    <property type="match status" value="1"/>
</dbReference>
<evidence type="ECO:0000313" key="7">
    <source>
        <dbReference type="EMBL" id="KZZ98322.1"/>
    </source>
</evidence>
<dbReference type="PANTHER" id="PTHR12378">
    <property type="entry name" value="DESUMOYLATING ISOPEPTIDASE"/>
    <property type="match status" value="1"/>
</dbReference>
<dbReference type="InterPro" id="IPR013766">
    <property type="entry name" value="Thioredoxin_domain"/>
</dbReference>
<dbReference type="PROSITE" id="PS51396">
    <property type="entry name" value="PUL"/>
    <property type="match status" value="1"/>
</dbReference>
<dbReference type="EMBL" id="AZGY01000005">
    <property type="protein sequence ID" value="KZZ98322.1"/>
    <property type="molecule type" value="Genomic_DNA"/>
</dbReference>
<dbReference type="Proteomes" id="UP000078544">
    <property type="component" value="Unassembled WGS sequence"/>
</dbReference>
<dbReference type="CDD" id="cd02947">
    <property type="entry name" value="TRX_family"/>
    <property type="match status" value="1"/>
</dbReference>
<comment type="similarity">
    <text evidence="1">Belongs to the DeSI family.</text>
</comment>
<dbReference type="InterPro" id="IPR008580">
    <property type="entry name" value="PPPDE_dom"/>
</dbReference>
<accession>A0A162ITW8</accession>
<dbReference type="SMART" id="SM01179">
    <property type="entry name" value="DUF862"/>
    <property type="match status" value="1"/>
</dbReference>
<evidence type="ECO:0000259" key="4">
    <source>
        <dbReference type="PROSITE" id="PS51352"/>
    </source>
</evidence>
<evidence type="ECO:0000259" key="5">
    <source>
        <dbReference type="PROSITE" id="PS51396"/>
    </source>
</evidence>
<dbReference type="InterPro" id="IPR016024">
    <property type="entry name" value="ARM-type_fold"/>
</dbReference>
<feature type="domain" description="PPPDE" evidence="6">
    <location>
        <begin position="1"/>
        <end position="141"/>
    </location>
</feature>
<dbReference type="Gene3D" id="1.25.10.10">
    <property type="entry name" value="Leucine-rich Repeat Variant"/>
    <property type="match status" value="1"/>
</dbReference>
<dbReference type="AlphaFoldDB" id="A0A162ITW8"/>
<name>A0A162ITW8_9HYPO</name>
<dbReference type="PROSITE" id="PS00194">
    <property type="entry name" value="THIOREDOXIN_1"/>
    <property type="match status" value="1"/>
</dbReference>
<evidence type="ECO:0000313" key="8">
    <source>
        <dbReference type="Proteomes" id="UP000078544"/>
    </source>
</evidence>
<proteinExistence type="inferred from homology"/>
<keyword evidence="3" id="KW-0378">Hydrolase</keyword>
<dbReference type="InterPro" id="IPR013535">
    <property type="entry name" value="PUL_dom"/>
</dbReference>
<evidence type="ECO:0000256" key="2">
    <source>
        <dbReference type="ARBA" id="ARBA00022670"/>
    </source>
</evidence>
<dbReference type="STRING" id="1081109.A0A162ITW8"/>
<dbReference type="InterPro" id="IPR017937">
    <property type="entry name" value="Thioredoxin_CS"/>
</dbReference>
<evidence type="ECO:0000256" key="3">
    <source>
        <dbReference type="ARBA" id="ARBA00022801"/>
    </source>
</evidence>
<dbReference type="Pfam" id="PF00085">
    <property type="entry name" value="Thioredoxin"/>
    <property type="match status" value="1"/>
</dbReference>
<dbReference type="InterPro" id="IPR042266">
    <property type="entry name" value="PPPDE_sf"/>
</dbReference>
<sequence length="573" mass="62880">MDVHLLVYDLSGGLARQMSMGLLGFQLDAIYHTSILLNGREYVYDGGIIAIEPESSHLGKAMDKLRLGTTHLQMDVIQEYLESLRPIFTVEAYDLFQHNCNNFTDSFANFLVGTGIPSHIASMPKAVLESPIGRSLLPQLTQGVNAGRSNGSILGLQQSARPAPQADVTMMFTPSELSALLDSTKALPAVLFFTSATCPPCKMMYPVFDQLASEYRSKVTFIKIDIDQSSTAAIAQTYSIRATPSFVTLLRGAEENRWTGADAVALRGNIKLLAQMAQPSHLHDRLNLPHFIGSDPEPVLYSRVPPLTKLDAKMGDETAGQPQVKRLKQFLEARANLGAQDALLPDMVDLSQFLRDAIMTIPPDTLFAVVDLFRCALVDPRLSAYYAEESGHQTISAILKLVNSLDSCPYALRLVTLQTMCNMFSSPLFAREVLRDAALRTALVHLISSSFLDDAHNNVRVASSSLLFNIALANRKARLAVSQESLREEDEVELAASLVEAINQEEKSVEALQGMLHALGHLFYGSRLDGELADLLRALDAQGTINGKRKQFPKERLIAEVADELLGKGLRKP</sequence>
<keyword evidence="8" id="KW-1185">Reference proteome</keyword>
<dbReference type="GO" id="GO:0070646">
    <property type="term" value="P:protein modification by small protein removal"/>
    <property type="evidence" value="ECO:0007669"/>
    <property type="project" value="TreeGrafter"/>
</dbReference>
<dbReference type="Pfam" id="PF08324">
    <property type="entry name" value="PUL"/>
    <property type="match status" value="1"/>
</dbReference>
<dbReference type="InterPro" id="IPR036249">
    <property type="entry name" value="Thioredoxin-like_sf"/>
</dbReference>
<feature type="domain" description="PUL" evidence="5">
    <location>
        <begin position="281"/>
        <end position="568"/>
    </location>
</feature>
<dbReference type="GO" id="GO:0008233">
    <property type="term" value="F:peptidase activity"/>
    <property type="evidence" value="ECO:0007669"/>
    <property type="project" value="UniProtKB-KW"/>
</dbReference>
<dbReference type="Pfam" id="PF05903">
    <property type="entry name" value="Peptidase_C97"/>
    <property type="match status" value="1"/>
</dbReference>
<dbReference type="OrthoDB" id="21221at2759"/>
<dbReference type="InterPro" id="IPR011989">
    <property type="entry name" value="ARM-like"/>
</dbReference>
<dbReference type="GO" id="GO:0006508">
    <property type="term" value="P:proteolysis"/>
    <property type="evidence" value="ECO:0007669"/>
    <property type="project" value="UniProtKB-KW"/>
</dbReference>
<dbReference type="Gene3D" id="3.90.1720.30">
    <property type="entry name" value="PPPDE domains"/>
    <property type="match status" value="1"/>
</dbReference>